<keyword evidence="2" id="KW-0472">Membrane</keyword>
<evidence type="ECO:0000313" key="3">
    <source>
        <dbReference type="EMBL" id="APR99541.1"/>
    </source>
</evidence>
<feature type="transmembrane region" description="Helical" evidence="2">
    <location>
        <begin position="68"/>
        <end position="87"/>
    </location>
</feature>
<evidence type="ECO:0008006" key="5">
    <source>
        <dbReference type="Google" id="ProtNLM"/>
    </source>
</evidence>
<reference evidence="3 4" key="1">
    <citation type="submission" date="2016-08" db="EMBL/GenBank/DDBJ databases">
        <title>Identification and validation of antigenic proteins from Pajaroellobacter abortibovis using de-novo genome sequence assembly and reverse vaccinology.</title>
        <authorList>
            <person name="Welly B.T."/>
            <person name="Miller M.R."/>
            <person name="Stott J.L."/>
            <person name="Blanchard M.T."/>
            <person name="Islas-Trejo A.D."/>
            <person name="O'Rourke S.M."/>
            <person name="Young A.E."/>
            <person name="Medrano J.F."/>
            <person name="Van Eenennaam A.L."/>
        </authorList>
    </citation>
    <scope>NUCLEOTIDE SEQUENCE [LARGE SCALE GENOMIC DNA]</scope>
    <source>
        <strain evidence="3 4">BTF92-0548A/99-0131</strain>
    </source>
</reference>
<proteinExistence type="predicted"/>
<organism evidence="3 4">
    <name type="scientific">Pajaroellobacter abortibovis</name>
    <dbReference type="NCBI Taxonomy" id="1882918"/>
    <lineage>
        <taxon>Bacteria</taxon>
        <taxon>Pseudomonadati</taxon>
        <taxon>Myxococcota</taxon>
        <taxon>Polyangia</taxon>
        <taxon>Polyangiales</taxon>
        <taxon>Polyangiaceae</taxon>
    </lineage>
</organism>
<dbReference type="EMBL" id="CP016908">
    <property type="protein sequence ID" value="APR99541.1"/>
    <property type="molecule type" value="Genomic_DNA"/>
</dbReference>
<evidence type="ECO:0000313" key="4">
    <source>
        <dbReference type="Proteomes" id="UP000185544"/>
    </source>
</evidence>
<name>A0A1L6MVK8_9BACT</name>
<evidence type="ECO:0000256" key="1">
    <source>
        <dbReference type="SAM" id="MobiDB-lite"/>
    </source>
</evidence>
<keyword evidence="2" id="KW-0812">Transmembrane</keyword>
<feature type="region of interest" description="Disordered" evidence="1">
    <location>
        <begin position="409"/>
        <end position="429"/>
    </location>
</feature>
<dbReference type="AlphaFoldDB" id="A0A1L6MVK8"/>
<gene>
    <name evidence="3" type="ORF">BCY86_01730</name>
</gene>
<keyword evidence="4" id="KW-1185">Reference proteome</keyword>
<dbReference type="KEGG" id="pabo:BCY86_01730"/>
<dbReference type="STRING" id="1882918.BCY86_01730"/>
<protein>
    <recommendedName>
        <fullName evidence="5">Glycosyltransferase RgtA/B/C/D-like domain-containing protein</fullName>
    </recommendedName>
</protein>
<evidence type="ECO:0000256" key="2">
    <source>
        <dbReference type="SAM" id="Phobius"/>
    </source>
</evidence>
<accession>A0A1L6MVK8</accession>
<keyword evidence="2" id="KW-1133">Transmembrane helix</keyword>
<dbReference type="Proteomes" id="UP000185544">
    <property type="component" value="Chromosome"/>
</dbReference>
<sequence length="429" mass="47325">MLLKLAGGGWLLSLGFSHVSDDDYARIVIAQKWVARPTLDPSGTSWLPFPFWIMGGLMMLADRTLQVARIVSIGIGTIAPLLIYGALRARHFSNSLAFSATCIGMLTPWNAWLGVCPVPEGLTGALLGTALLLIDRKQNEKWVATCLLIASLSRYEAWPLCLLFAILHIPALFRTPTNQSANQQHTALCILLSLSGPLSWIAWNAYTHTDPFHFLHRVTMYRQLHTSLSPVSENFFLYPQALWQEGSWLLLWGATGIPALAVSSFRKRWIPPLITSLAWLFALSIAEARDQAPTHHPIRPLIPLFWVLAAFGADGLQSGLQILPRFSSRGMLRTVSISTAILLYGLASLKEWQSYPGATPSEDREHQIQHGYALRGRQKGAPLLITPCFHEHFALLAAYGAPEEAVVNPPSYQHPPSGAHEACPQVISP</sequence>